<reference evidence="1 2" key="1">
    <citation type="journal article" date="2024" name="G3 (Bethesda)">
        <title>Genome assembly of Hibiscus sabdariffa L. provides insights into metabolisms of medicinal natural products.</title>
        <authorList>
            <person name="Kim T."/>
        </authorList>
    </citation>
    <scope>NUCLEOTIDE SEQUENCE [LARGE SCALE GENOMIC DNA]</scope>
    <source>
        <strain evidence="1">TK-2024</strain>
        <tissue evidence="1">Old leaves</tissue>
    </source>
</reference>
<evidence type="ECO:0008006" key="3">
    <source>
        <dbReference type="Google" id="ProtNLM"/>
    </source>
</evidence>
<evidence type="ECO:0000313" key="2">
    <source>
        <dbReference type="Proteomes" id="UP001396334"/>
    </source>
</evidence>
<name>A0ABR2QQI1_9ROSI</name>
<gene>
    <name evidence="1" type="ORF">V6N11_060501</name>
</gene>
<dbReference type="EMBL" id="JBBPBN010000034">
    <property type="protein sequence ID" value="KAK9002927.1"/>
    <property type="molecule type" value="Genomic_DNA"/>
</dbReference>
<evidence type="ECO:0000313" key="1">
    <source>
        <dbReference type="EMBL" id="KAK9002927.1"/>
    </source>
</evidence>
<sequence>MASESILPRLGDLTFTTKEQGVVITPSLSWSAPSDDSDLSLIRKVFSDKEVDENALIQRMKLDERLALALVQWLEPIIGLMRGIWWISCVWVVLNPAKPLRRCVFLGSLGFDSTLCHIQYERLPLFCHQCSIIGHPTSSCTLVQGDWLRATTPKSPFGNSRSRGRIRYHDKPIKESGFIQSAAKNASTSNFSNLGGTSSAVSVDVVAPIELESTAADSSTSGSALHEVPITVRPGLDHVATIQAPSVAVVADHELLVAAAADLAEPIAVAAESFVPFDMVGSLLAAVALLFDSDDGALSNVDPILPVIRNDVVLVVDLVDDQGKATSSIIAVNGHSGIPLTDNHVDPLLDFEAWLNQSP</sequence>
<keyword evidence="2" id="KW-1185">Reference proteome</keyword>
<proteinExistence type="predicted"/>
<dbReference type="Proteomes" id="UP001396334">
    <property type="component" value="Unassembled WGS sequence"/>
</dbReference>
<protein>
    <recommendedName>
        <fullName evidence="3">Zinc knuckle CX2CX4HX4C domain-containing protein</fullName>
    </recommendedName>
</protein>
<comment type="caution">
    <text evidence="1">The sequence shown here is derived from an EMBL/GenBank/DDBJ whole genome shotgun (WGS) entry which is preliminary data.</text>
</comment>
<organism evidence="1 2">
    <name type="scientific">Hibiscus sabdariffa</name>
    <name type="common">roselle</name>
    <dbReference type="NCBI Taxonomy" id="183260"/>
    <lineage>
        <taxon>Eukaryota</taxon>
        <taxon>Viridiplantae</taxon>
        <taxon>Streptophyta</taxon>
        <taxon>Embryophyta</taxon>
        <taxon>Tracheophyta</taxon>
        <taxon>Spermatophyta</taxon>
        <taxon>Magnoliopsida</taxon>
        <taxon>eudicotyledons</taxon>
        <taxon>Gunneridae</taxon>
        <taxon>Pentapetalae</taxon>
        <taxon>rosids</taxon>
        <taxon>malvids</taxon>
        <taxon>Malvales</taxon>
        <taxon>Malvaceae</taxon>
        <taxon>Malvoideae</taxon>
        <taxon>Hibiscus</taxon>
    </lineage>
</organism>
<accession>A0ABR2QQI1</accession>